<evidence type="ECO:0000256" key="1">
    <source>
        <dbReference type="SAM" id="MobiDB-lite"/>
    </source>
</evidence>
<protein>
    <submittedName>
        <fullName evidence="3">Uncharacterized protein</fullName>
    </submittedName>
</protein>
<dbReference type="OrthoDB" id="10367958at2759"/>
<feature type="transmembrane region" description="Helical" evidence="2">
    <location>
        <begin position="256"/>
        <end position="278"/>
    </location>
</feature>
<keyword evidence="2" id="KW-0812">Transmembrane</keyword>
<sequence length="282" mass="30727">MANMDNVNGSEGDGVQAPAPGPGGRRYRKREQKRGSAQSGDSSSNTSQKGADRDEPPTESDVEIQRIKLNRLSDYEVDNVKMANVFGSPPESGPKPVSSSMRLNPLYDQNGTVEVTADQAQVAKLPDNSSQDSVGQEASSRGKKGTYKRPKKGADEDEEESHEERPPETKINYSKNFRFGKRSADGENGAANGVKKLTSFGVVMPSRVKQNTIPKDQLVAAGSGPSQYALGAQSGKSKADIEAAIRRHEMRRRWRYVIILILIILVFGLILTVVLYFATRAS</sequence>
<dbReference type="RefSeq" id="XP_038072425.1">
    <property type="nucleotide sequence ID" value="XM_038216497.1"/>
</dbReference>
<reference evidence="3" key="1">
    <citation type="submission" date="2022-11" db="UniProtKB">
        <authorList>
            <consortium name="EnsemblMetazoa"/>
        </authorList>
    </citation>
    <scope>IDENTIFICATION</scope>
</reference>
<name>A0A914B9B4_PATMI</name>
<dbReference type="GeneID" id="119740969"/>
<organism evidence="3 4">
    <name type="scientific">Patiria miniata</name>
    <name type="common">Bat star</name>
    <name type="synonym">Asterina miniata</name>
    <dbReference type="NCBI Taxonomy" id="46514"/>
    <lineage>
        <taxon>Eukaryota</taxon>
        <taxon>Metazoa</taxon>
        <taxon>Echinodermata</taxon>
        <taxon>Eleutherozoa</taxon>
        <taxon>Asterozoa</taxon>
        <taxon>Asteroidea</taxon>
        <taxon>Valvatacea</taxon>
        <taxon>Valvatida</taxon>
        <taxon>Asterinidae</taxon>
        <taxon>Patiria</taxon>
    </lineage>
</organism>
<evidence type="ECO:0000313" key="4">
    <source>
        <dbReference type="Proteomes" id="UP000887568"/>
    </source>
</evidence>
<keyword evidence="2" id="KW-1133">Transmembrane helix</keyword>
<feature type="compositionally biased region" description="Basic residues" evidence="1">
    <location>
        <begin position="141"/>
        <end position="151"/>
    </location>
</feature>
<feature type="compositionally biased region" description="Polar residues" evidence="1">
    <location>
        <begin position="127"/>
        <end position="139"/>
    </location>
</feature>
<keyword evidence="4" id="KW-1185">Reference proteome</keyword>
<dbReference type="EnsemblMetazoa" id="XM_038216497.1">
    <property type="protein sequence ID" value="XP_038072425.1"/>
    <property type="gene ID" value="LOC119740969"/>
</dbReference>
<dbReference type="Proteomes" id="UP000887568">
    <property type="component" value="Unplaced"/>
</dbReference>
<dbReference type="AlphaFoldDB" id="A0A914B9B4"/>
<feature type="compositionally biased region" description="Basic and acidic residues" evidence="1">
    <location>
        <begin position="63"/>
        <end position="74"/>
    </location>
</feature>
<feature type="compositionally biased region" description="Polar residues" evidence="1">
    <location>
        <begin position="35"/>
        <end position="49"/>
    </location>
</feature>
<evidence type="ECO:0000256" key="2">
    <source>
        <dbReference type="SAM" id="Phobius"/>
    </source>
</evidence>
<accession>A0A914B9B4</accession>
<feature type="region of interest" description="Disordered" evidence="1">
    <location>
        <begin position="1"/>
        <end position="174"/>
    </location>
</feature>
<evidence type="ECO:0000313" key="3">
    <source>
        <dbReference type="EnsemblMetazoa" id="XP_038072425.1"/>
    </source>
</evidence>
<feature type="compositionally biased region" description="Polar residues" evidence="1">
    <location>
        <begin position="97"/>
        <end position="113"/>
    </location>
</feature>
<dbReference type="OMA" id="RRWRYVI"/>
<keyword evidence="2" id="KW-0472">Membrane</keyword>
<proteinExistence type="predicted"/>